<dbReference type="GeneID" id="29857451"/>
<dbReference type="PATRIC" id="fig|1217648.3.peg.2214"/>
<evidence type="ECO:0000313" key="3">
    <source>
        <dbReference type="Proteomes" id="UP000017670"/>
    </source>
</evidence>
<organism evidence="2 3">
    <name type="scientific">Acinetobacter beijerinckii CIP 110307</name>
    <dbReference type="NCBI Taxonomy" id="1217648"/>
    <lineage>
        <taxon>Bacteria</taxon>
        <taxon>Pseudomonadati</taxon>
        <taxon>Pseudomonadota</taxon>
        <taxon>Gammaproteobacteria</taxon>
        <taxon>Moraxellales</taxon>
        <taxon>Moraxellaceae</taxon>
        <taxon>Acinetobacter</taxon>
    </lineage>
</organism>
<keyword evidence="3" id="KW-1185">Reference proteome</keyword>
<dbReference type="RefSeq" id="WP_005061226.1">
    <property type="nucleotide sequence ID" value="NZ_KB849765.1"/>
</dbReference>
<dbReference type="AlphaFoldDB" id="N9FNQ4"/>
<keyword evidence="1" id="KW-0472">Membrane</keyword>
<gene>
    <name evidence="2" type="ORF">F933_02275</name>
</gene>
<keyword evidence="1" id="KW-0812">Transmembrane</keyword>
<feature type="transmembrane region" description="Helical" evidence="1">
    <location>
        <begin position="79"/>
        <end position="101"/>
    </location>
</feature>
<sequence length="223" mass="26364">MIGFLDNLTKFKITNREKALIRNLKVLSEECLTYETAKKYMYSSKNRILIKIICLASLIVLYLNLYKIMYFLIYSKMSIEIGIFSYMGVGVLIGVFIWIILRRNDAHNLKVKLIFSSNSKKLTIYLNNKKKADFYPNFIEAKYDYIPAMSRSNQLPTPIFCLNLYSLNRAKKYSLVTIDCTNMIITKNLFDQFILEYQPLIEWLNLPVHKDGNLELMKYYFRD</sequence>
<name>N9FNQ4_9GAMM</name>
<reference evidence="2 3" key="1">
    <citation type="submission" date="2013-02" db="EMBL/GenBank/DDBJ databases">
        <title>The Genome Sequence of Acinetobacter beijerinckii CIP 110307.</title>
        <authorList>
            <consortium name="The Broad Institute Genome Sequencing Platform"/>
            <consortium name="The Broad Institute Genome Sequencing Center for Infectious Disease"/>
            <person name="Cerqueira G."/>
            <person name="Feldgarden M."/>
            <person name="Courvalin P."/>
            <person name="Perichon B."/>
            <person name="Grillot-Courvalin C."/>
            <person name="Clermont D."/>
            <person name="Rocha E."/>
            <person name="Yoon E.-J."/>
            <person name="Nemec A."/>
            <person name="Walker B."/>
            <person name="Young S.K."/>
            <person name="Zeng Q."/>
            <person name="Gargeya S."/>
            <person name="Fitzgerald M."/>
            <person name="Haas B."/>
            <person name="Abouelleil A."/>
            <person name="Alvarado L."/>
            <person name="Arachchi H.M."/>
            <person name="Berlin A.M."/>
            <person name="Chapman S.B."/>
            <person name="Dewar J."/>
            <person name="Goldberg J."/>
            <person name="Griggs A."/>
            <person name="Gujja S."/>
            <person name="Hansen M."/>
            <person name="Howarth C."/>
            <person name="Imamovic A."/>
            <person name="Larimer J."/>
            <person name="McCowan C."/>
            <person name="Murphy C."/>
            <person name="Neiman D."/>
            <person name="Pearson M."/>
            <person name="Priest M."/>
            <person name="Roberts A."/>
            <person name="Saif S."/>
            <person name="Shea T."/>
            <person name="Sisk P."/>
            <person name="Sykes S."/>
            <person name="Wortman J."/>
            <person name="Nusbaum C."/>
            <person name="Birren B."/>
        </authorList>
    </citation>
    <scope>NUCLEOTIDE SEQUENCE [LARGE SCALE GENOMIC DNA]</scope>
    <source>
        <strain evidence="2 3">CIP 110307</strain>
    </source>
</reference>
<keyword evidence="1" id="KW-1133">Transmembrane helix</keyword>
<dbReference type="HOGENOM" id="CLU_1238003_0_0_6"/>
<proteinExistence type="predicted"/>
<protein>
    <submittedName>
        <fullName evidence="2">Uncharacterized protein</fullName>
    </submittedName>
</protein>
<comment type="caution">
    <text evidence="2">The sequence shown here is derived from an EMBL/GenBank/DDBJ whole genome shotgun (WGS) entry which is preliminary data.</text>
</comment>
<dbReference type="Proteomes" id="UP000017670">
    <property type="component" value="Unassembled WGS sequence"/>
</dbReference>
<evidence type="ECO:0000256" key="1">
    <source>
        <dbReference type="SAM" id="Phobius"/>
    </source>
</evidence>
<feature type="transmembrane region" description="Helical" evidence="1">
    <location>
        <begin position="48"/>
        <end position="73"/>
    </location>
</feature>
<evidence type="ECO:0000313" key="2">
    <source>
        <dbReference type="EMBL" id="ENW06536.1"/>
    </source>
</evidence>
<dbReference type="STRING" id="262668.GCA_000931715_01524"/>
<accession>N9FNQ4</accession>
<dbReference type="EMBL" id="APQL01000006">
    <property type="protein sequence ID" value="ENW06536.1"/>
    <property type="molecule type" value="Genomic_DNA"/>
</dbReference>